<evidence type="ECO:0000313" key="6">
    <source>
        <dbReference type="Proteomes" id="UP000828390"/>
    </source>
</evidence>
<dbReference type="Gene3D" id="3.10.450.10">
    <property type="match status" value="1"/>
</dbReference>
<name>A0A9D4CJC5_DREPO</name>
<evidence type="ECO:0000256" key="2">
    <source>
        <dbReference type="ARBA" id="ARBA00009403"/>
    </source>
</evidence>
<evidence type="ECO:0000256" key="1">
    <source>
        <dbReference type="ARBA" id="ARBA00004496"/>
    </source>
</evidence>
<dbReference type="InterPro" id="IPR001713">
    <property type="entry name" value="Prot_inh_stefin"/>
</dbReference>
<dbReference type="PRINTS" id="PR00295">
    <property type="entry name" value="STEFINA"/>
</dbReference>
<reference evidence="5" key="1">
    <citation type="journal article" date="2019" name="bioRxiv">
        <title>The Genome of the Zebra Mussel, Dreissena polymorpha: A Resource for Invasive Species Research.</title>
        <authorList>
            <person name="McCartney M.A."/>
            <person name="Auch B."/>
            <person name="Kono T."/>
            <person name="Mallez S."/>
            <person name="Zhang Y."/>
            <person name="Obille A."/>
            <person name="Becker A."/>
            <person name="Abrahante J.E."/>
            <person name="Garbe J."/>
            <person name="Badalamenti J.P."/>
            <person name="Herman A."/>
            <person name="Mangelson H."/>
            <person name="Liachko I."/>
            <person name="Sullivan S."/>
            <person name="Sone E.D."/>
            <person name="Koren S."/>
            <person name="Silverstein K.A.T."/>
            <person name="Beckman K.B."/>
            <person name="Gohl D.M."/>
        </authorList>
    </citation>
    <scope>NUCLEOTIDE SEQUENCE</scope>
    <source>
        <strain evidence="5">Duluth1</strain>
        <tissue evidence="5">Whole animal</tissue>
    </source>
</reference>
<accession>A0A9D4CJC5</accession>
<dbReference type="Pfam" id="PF00031">
    <property type="entry name" value="Cystatin"/>
    <property type="match status" value="1"/>
</dbReference>
<feature type="domain" description="Cystatin" evidence="4">
    <location>
        <begin position="64"/>
        <end position="92"/>
    </location>
</feature>
<comment type="caution">
    <text evidence="5">The sequence shown here is derived from an EMBL/GenBank/DDBJ whole genome shotgun (WGS) entry which is preliminary data.</text>
</comment>
<dbReference type="GO" id="GO:0004869">
    <property type="term" value="F:cysteine-type endopeptidase inhibitor activity"/>
    <property type="evidence" value="ECO:0007669"/>
    <property type="project" value="InterPro"/>
</dbReference>
<dbReference type="SUPFAM" id="SSF54403">
    <property type="entry name" value="Cystatin/monellin"/>
    <property type="match status" value="1"/>
</dbReference>
<evidence type="ECO:0000259" key="4">
    <source>
        <dbReference type="Pfam" id="PF00031"/>
    </source>
</evidence>
<dbReference type="AlphaFoldDB" id="A0A9D4CJC5"/>
<evidence type="ECO:0000313" key="5">
    <source>
        <dbReference type="EMBL" id="KAH3725271.1"/>
    </source>
</evidence>
<keyword evidence="6" id="KW-1185">Reference proteome</keyword>
<comment type="similarity">
    <text evidence="2">Belongs to the cystatin family.</text>
</comment>
<dbReference type="InterPro" id="IPR000010">
    <property type="entry name" value="Cystatin_dom"/>
</dbReference>
<sequence length="100" mass="11403">MGHISEVSVGHPYPKIWEVTPLPPRVIDADSFPKQWMYFIKLNIIAVFLQLKKEILEKAGKAGAEMFKALKYKSQVVAGTNYFVKVCVPQHKFCLKLLPN</sequence>
<keyword evidence="3" id="KW-0963">Cytoplasm</keyword>
<dbReference type="InterPro" id="IPR046350">
    <property type="entry name" value="Cystatin_sf"/>
</dbReference>
<reference evidence="5" key="2">
    <citation type="submission" date="2020-11" db="EMBL/GenBank/DDBJ databases">
        <authorList>
            <person name="McCartney M.A."/>
            <person name="Auch B."/>
            <person name="Kono T."/>
            <person name="Mallez S."/>
            <person name="Becker A."/>
            <person name="Gohl D.M."/>
            <person name="Silverstein K.A.T."/>
            <person name="Koren S."/>
            <person name="Bechman K.B."/>
            <person name="Herman A."/>
            <person name="Abrahante J.E."/>
            <person name="Garbe J."/>
        </authorList>
    </citation>
    <scope>NUCLEOTIDE SEQUENCE</scope>
    <source>
        <strain evidence="5">Duluth1</strain>
        <tissue evidence="5">Whole animal</tissue>
    </source>
</reference>
<gene>
    <name evidence="5" type="ORF">DPMN_051105</name>
</gene>
<dbReference type="GO" id="GO:0005737">
    <property type="term" value="C:cytoplasm"/>
    <property type="evidence" value="ECO:0007669"/>
    <property type="project" value="UniProtKB-SubCell"/>
</dbReference>
<proteinExistence type="inferred from homology"/>
<comment type="subcellular location">
    <subcellularLocation>
        <location evidence="1">Cytoplasm</location>
    </subcellularLocation>
</comment>
<dbReference type="Proteomes" id="UP000828390">
    <property type="component" value="Unassembled WGS sequence"/>
</dbReference>
<dbReference type="EMBL" id="JAIWYP010000012">
    <property type="protein sequence ID" value="KAH3725271.1"/>
    <property type="molecule type" value="Genomic_DNA"/>
</dbReference>
<protein>
    <recommendedName>
        <fullName evidence="4">Cystatin domain-containing protein</fullName>
    </recommendedName>
</protein>
<evidence type="ECO:0000256" key="3">
    <source>
        <dbReference type="ARBA" id="ARBA00022490"/>
    </source>
</evidence>
<organism evidence="5 6">
    <name type="scientific">Dreissena polymorpha</name>
    <name type="common">Zebra mussel</name>
    <name type="synonym">Mytilus polymorpha</name>
    <dbReference type="NCBI Taxonomy" id="45954"/>
    <lineage>
        <taxon>Eukaryota</taxon>
        <taxon>Metazoa</taxon>
        <taxon>Spiralia</taxon>
        <taxon>Lophotrochozoa</taxon>
        <taxon>Mollusca</taxon>
        <taxon>Bivalvia</taxon>
        <taxon>Autobranchia</taxon>
        <taxon>Heteroconchia</taxon>
        <taxon>Euheterodonta</taxon>
        <taxon>Imparidentia</taxon>
        <taxon>Neoheterodontei</taxon>
        <taxon>Myida</taxon>
        <taxon>Dreissenoidea</taxon>
        <taxon>Dreissenidae</taxon>
        <taxon>Dreissena</taxon>
    </lineage>
</organism>